<feature type="binding site" description="axial binding residue" evidence="12">
    <location>
        <position position="439"/>
    </location>
    <ligand>
        <name>heme</name>
        <dbReference type="ChEBI" id="CHEBI:30413"/>
    </ligand>
    <ligandPart>
        <name>Fe</name>
        <dbReference type="ChEBI" id="CHEBI:18248"/>
    </ligandPart>
</feature>
<dbReference type="PRINTS" id="PR00385">
    <property type="entry name" value="P450"/>
</dbReference>
<proteinExistence type="inferred from homology"/>
<evidence type="ECO:0000256" key="7">
    <source>
        <dbReference type="ARBA" id="ARBA00022989"/>
    </source>
</evidence>
<evidence type="ECO:0000256" key="10">
    <source>
        <dbReference type="ARBA" id="ARBA00023033"/>
    </source>
</evidence>
<keyword evidence="11" id="KW-0472">Membrane</keyword>
<dbReference type="InterPro" id="IPR001128">
    <property type="entry name" value="Cyt_P450"/>
</dbReference>
<evidence type="ECO:0000256" key="2">
    <source>
        <dbReference type="ARBA" id="ARBA00004167"/>
    </source>
</evidence>
<dbReference type="InterPro" id="IPR036396">
    <property type="entry name" value="Cyt_P450_sf"/>
</dbReference>
<keyword evidence="6 12" id="KW-0479">Metal-binding</keyword>
<comment type="subcellular location">
    <subcellularLocation>
        <location evidence="2">Membrane</location>
        <topology evidence="2">Single-pass membrane protein</topology>
    </subcellularLocation>
</comment>
<dbReference type="PANTHER" id="PTHR24298:SF800">
    <property type="entry name" value="CYTOCHROME P450 89A2-RELATED"/>
    <property type="match status" value="1"/>
</dbReference>
<comment type="cofactor">
    <cofactor evidence="1 12">
        <name>heme</name>
        <dbReference type="ChEBI" id="CHEBI:30413"/>
    </cofactor>
</comment>
<evidence type="ECO:0000313" key="16">
    <source>
        <dbReference type="Proteomes" id="UP001386955"/>
    </source>
</evidence>
<keyword evidence="14" id="KW-0732">Signal</keyword>
<sequence>MESCWLVIIVCFCLCMLLLKSLNPRNLPPGPLHLPIISNILKLRTSFSKLEPILRNLHAKHGPIITFHFVSGPNIFIADHALAHEALVQNGVVLADRPKFLSSKNHKSEKLSITTCSYGATWRTLRRNLASTVVHTSRFRSFSGTRKRVLDNLLKRLKTDAEKNGCVMVMEHVRDAMFTLLVYMCFGEAVETQKIQHIKHVQRSLMSGLARFGALTFFPKLASCLFRKRWHELLHLRRAQKHIFSHWVEQRKHVCEKGDSICYVDSLLKLRLPEENRELEEGEVVALCSEFLTGGTDTTSTALEWVMANLVKYSHIQQRVVEEIEKVVGGREKREVKEEDLNKLAYLKAVILEGLRRHPPSHFLVPHEVREDVVLNGYLVPKNGSVNVMVAEIGWDQRVWEDPMAFKPERFLGSEFEGFDIIGRKEIKMMPFGVGRRACPAYNLAMLHLEYFVANLVWNFQWKASNGGSVDLSSKQEFTMVMKHPLQAQIYPR</sequence>
<evidence type="ECO:0000256" key="14">
    <source>
        <dbReference type="SAM" id="SignalP"/>
    </source>
</evidence>
<dbReference type="GO" id="GO:0016709">
    <property type="term" value="F:oxidoreductase activity, acting on paired donors, with incorporation or reduction of molecular oxygen, NAD(P)H as one donor, and incorporation of one atom of oxygen"/>
    <property type="evidence" value="ECO:0007669"/>
    <property type="project" value="TreeGrafter"/>
</dbReference>
<evidence type="ECO:0000256" key="8">
    <source>
        <dbReference type="ARBA" id="ARBA00023002"/>
    </source>
</evidence>
<comment type="caution">
    <text evidence="15">The sequence shown here is derived from an EMBL/GenBank/DDBJ whole genome shotgun (WGS) entry which is preliminary data.</text>
</comment>
<evidence type="ECO:0000256" key="4">
    <source>
        <dbReference type="ARBA" id="ARBA00022617"/>
    </source>
</evidence>
<dbReference type="AlphaFoldDB" id="A0AAN9S0K5"/>
<organism evidence="15 16">
    <name type="scientific">Psophocarpus tetragonolobus</name>
    <name type="common">Winged bean</name>
    <name type="synonym">Dolichos tetragonolobus</name>
    <dbReference type="NCBI Taxonomy" id="3891"/>
    <lineage>
        <taxon>Eukaryota</taxon>
        <taxon>Viridiplantae</taxon>
        <taxon>Streptophyta</taxon>
        <taxon>Embryophyta</taxon>
        <taxon>Tracheophyta</taxon>
        <taxon>Spermatophyta</taxon>
        <taxon>Magnoliopsida</taxon>
        <taxon>eudicotyledons</taxon>
        <taxon>Gunneridae</taxon>
        <taxon>Pentapetalae</taxon>
        <taxon>rosids</taxon>
        <taxon>fabids</taxon>
        <taxon>Fabales</taxon>
        <taxon>Fabaceae</taxon>
        <taxon>Papilionoideae</taxon>
        <taxon>50 kb inversion clade</taxon>
        <taxon>NPAAA clade</taxon>
        <taxon>indigoferoid/millettioid clade</taxon>
        <taxon>Phaseoleae</taxon>
        <taxon>Psophocarpus</taxon>
    </lineage>
</organism>
<dbReference type="Pfam" id="PF00067">
    <property type="entry name" value="p450"/>
    <property type="match status" value="1"/>
</dbReference>
<gene>
    <name evidence="15" type="ORF">VNO78_27266</name>
</gene>
<keyword evidence="5" id="KW-0812">Transmembrane</keyword>
<keyword evidence="4 12" id="KW-0349">Heme</keyword>
<dbReference type="PANTHER" id="PTHR24298">
    <property type="entry name" value="FLAVONOID 3'-MONOOXYGENASE-RELATED"/>
    <property type="match status" value="1"/>
</dbReference>
<dbReference type="InterPro" id="IPR017972">
    <property type="entry name" value="Cyt_P450_CS"/>
</dbReference>
<dbReference type="GO" id="GO:0005506">
    <property type="term" value="F:iron ion binding"/>
    <property type="evidence" value="ECO:0007669"/>
    <property type="project" value="InterPro"/>
</dbReference>
<dbReference type="SUPFAM" id="SSF48264">
    <property type="entry name" value="Cytochrome P450"/>
    <property type="match status" value="1"/>
</dbReference>
<evidence type="ECO:0008006" key="17">
    <source>
        <dbReference type="Google" id="ProtNLM"/>
    </source>
</evidence>
<protein>
    <recommendedName>
        <fullName evidence="17">Cytochrome P450</fullName>
    </recommendedName>
</protein>
<reference evidence="15 16" key="1">
    <citation type="submission" date="2024-01" db="EMBL/GenBank/DDBJ databases">
        <title>The genomes of 5 underutilized Papilionoideae crops provide insights into root nodulation and disease resistanc.</title>
        <authorList>
            <person name="Jiang F."/>
        </authorList>
    </citation>
    <scope>NUCLEOTIDE SEQUENCE [LARGE SCALE GENOMIC DNA]</scope>
    <source>
        <strain evidence="15">DUOXIRENSHENG_FW03</strain>
        <tissue evidence="15">Leaves</tissue>
    </source>
</reference>
<dbReference type="CDD" id="cd11075">
    <property type="entry name" value="CYP77_89"/>
    <property type="match status" value="1"/>
</dbReference>
<dbReference type="InterPro" id="IPR051103">
    <property type="entry name" value="Plant_metabolite_P450s"/>
</dbReference>
<dbReference type="FunFam" id="1.10.630.10:FF:000012">
    <property type="entry name" value="Cytochrome P450 family protein"/>
    <property type="match status" value="1"/>
</dbReference>
<evidence type="ECO:0000256" key="9">
    <source>
        <dbReference type="ARBA" id="ARBA00023004"/>
    </source>
</evidence>
<name>A0AAN9S0K5_PSOTE</name>
<feature type="signal peptide" evidence="14">
    <location>
        <begin position="1"/>
        <end position="21"/>
    </location>
</feature>
<evidence type="ECO:0000256" key="12">
    <source>
        <dbReference type="PIRSR" id="PIRSR602401-1"/>
    </source>
</evidence>
<feature type="chain" id="PRO_5042918999" description="Cytochrome P450" evidence="14">
    <location>
        <begin position="22"/>
        <end position="493"/>
    </location>
</feature>
<evidence type="ECO:0000256" key="13">
    <source>
        <dbReference type="RuleBase" id="RU000461"/>
    </source>
</evidence>
<dbReference type="GO" id="GO:0020037">
    <property type="term" value="F:heme binding"/>
    <property type="evidence" value="ECO:0007669"/>
    <property type="project" value="InterPro"/>
</dbReference>
<dbReference type="Gene3D" id="1.10.630.10">
    <property type="entry name" value="Cytochrome P450"/>
    <property type="match status" value="1"/>
</dbReference>
<dbReference type="PRINTS" id="PR00463">
    <property type="entry name" value="EP450I"/>
</dbReference>
<keyword evidence="10 13" id="KW-0503">Monooxygenase</keyword>
<keyword evidence="8 13" id="KW-0560">Oxidoreductase</keyword>
<dbReference type="GO" id="GO:0016020">
    <property type="term" value="C:membrane"/>
    <property type="evidence" value="ECO:0007669"/>
    <property type="project" value="UniProtKB-SubCell"/>
</dbReference>
<evidence type="ECO:0000256" key="1">
    <source>
        <dbReference type="ARBA" id="ARBA00001971"/>
    </source>
</evidence>
<accession>A0AAN9S0K5</accession>
<evidence type="ECO:0000313" key="15">
    <source>
        <dbReference type="EMBL" id="KAK7386903.1"/>
    </source>
</evidence>
<evidence type="ECO:0000256" key="6">
    <source>
        <dbReference type="ARBA" id="ARBA00022723"/>
    </source>
</evidence>
<dbReference type="InterPro" id="IPR002401">
    <property type="entry name" value="Cyt_P450_E_grp-I"/>
</dbReference>
<keyword evidence="16" id="KW-1185">Reference proteome</keyword>
<evidence type="ECO:0000256" key="11">
    <source>
        <dbReference type="ARBA" id="ARBA00023136"/>
    </source>
</evidence>
<evidence type="ECO:0000256" key="5">
    <source>
        <dbReference type="ARBA" id="ARBA00022692"/>
    </source>
</evidence>
<dbReference type="EMBL" id="JAYMYS010000007">
    <property type="protein sequence ID" value="KAK7386903.1"/>
    <property type="molecule type" value="Genomic_DNA"/>
</dbReference>
<evidence type="ECO:0000256" key="3">
    <source>
        <dbReference type="ARBA" id="ARBA00010617"/>
    </source>
</evidence>
<dbReference type="Proteomes" id="UP001386955">
    <property type="component" value="Unassembled WGS sequence"/>
</dbReference>
<dbReference type="PROSITE" id="PS00086">
    <property type="entry name" value="CYTOCHROME_P450"/>
    <property type="match status" value="1"/>
</dbReference>
<comment type="similarity">
    <text evidence="3 13">Belongs to the cytochrome P450 family.</text>
</comment>
<keyword evidence="7" id="KW-1133">Transmembrane helix</keyword>
<keyword evidence="9 12" id="KW-0408">Iron</keyword>